<dbReference type="InterPro" id="IPR012156">
    <property type="entry name" value="Cold_shock_CspA"/>
</dbReference>
<dbReference type="AlphaFoldDB" id="A0A931I5N1"/>
<sequence length="96" mass="10575">MTVIGWSAALLALNLVTYLSFAIDKRRAGTGLRRIPERRLLLLAALGGSLGALLAQQLLRHKTRKQPFRGMLIAIVVVQVTGVVLLLVWPEAFWDA</sequence>
<dbReference type="GO" id="GO:0003676">
    <property type="term" value="F:nucleic acid binding"/>
    <property type="evidence" value="ECO:0007669"/>
    <property type="project" value="InterPro"/>
</dbReference>
<reference evidence="2" key="1">
    <citation type="submission" date="2020-12" db="EMBL/GenBank/DDBJ databases">
        <title>Methylobrevis albus sp. nov., isolated from fresh water lack sediment.</title>
        <authorList>
            <person name="Zou Q."/>
        </authorList>
    </citation>
    <scope>NUCLEOTIDE SEQUENCE</scope>
    <source>
        <strain evidence="2">L22</strain>
    </source>
</reference>
<name>A0A931I5N1_9HYPH</name>
<dbReference type="EMBL" id="JADZLT010000056">
    <property type="protein sequence ID" value="MBH0240029.1"/>
    <property type="molecule type" value="Genomic_DNA"/>
</dbReference>
<keyword evidence="1" id="KW-0472">Membrane</keyword>
<proteinExistence type="predicted"/>
<feature type="transmembrane region" description="Helical" evidence="1">
    <location>
        <begin position="71"/>
        <end position="89"/>
    </location>
</feature>
<dbReference type="PIRSF" id="PIRSF002599">
    <property type="entry name" value="Cold_shock_A"/>
    <property type="match status" value="1"/>
</dbReference>
<evidence type="ECO:0000313" key="2">
    <source>
        <dbReference type="EMBL" id="MBH0240029.1"/>
    </source>
</evidence>
<evidence type="ECO:0000256" key="1">
    <source>
        <dbReference type="SAM" id="Phobius"/>
    </source>
</evidence>
<dbReference type="InterPro" id="IPR010718">
    <property type="entry name" value="DUF1294"/>
</dbReference>
<evidence type="ECO:0000313" key="3">
    <source>
        <dbReference type="Proteomes" id="UP000631694"/>
    </source>
</evidence>
<comment type="caution">
    <text evidence="2">The sequence shown here is derived from an EMBL/GenBank/DDBJ whole genome shotgun (WGS) entry which is preliminary data.</text>
</comment>
<dbReference type="Pfam" id="PF06961">
    <property type="entry name" value="DUF1294"/>
    <property type="match status" value="1"/>
</dbReference>
<feature type="transmembrane region" description="Helical" evidence="1">
    <location>
        <begin position="38"/>
        <end position="59"/>
    </location>
</feature>
<organism evidence="2 3">
    <name type="scientific">Methylobrevis albus</name>
    <dbReference type="NCBI Taxonomy" id="2793297"/>
    <lineage>
        <taxon>Bacteria</taxon>
        <taxon>Pseudomonadati</taxon>
        <taxon>Pseudomonadota</taxon>
        <taxon>Alphaproteobacteria</taxon>
        <taxon>Hyphomicrobiales</taxon>
        <taxon>Pleomorphomonadaceae</taxon>
        <taxon>Methylobrevis</taxon>
    </lineage>
</organism>
<dbReference type="RefSeq" id="WP_197313090.1">
    <property type="nucleotide sequence ID" value="NZ_JADZLT010000056.1"/>
</dbReference>
<keyword evidence="1" id="KW-1133">Transmembrane helix</keyword>
<keyword evidence="1" id="KW-0812">Transmembrane</keyword>
<accession>A0A931I5N1</accession>
<keyword evidence="3" id="KW-1185">Reference proteome</keyword>
<protein>
    <submittedName>
        <fullName evidence="2">DUF1294 domain-containing protein</fullName>
    </submittedName>
</protein>
<gene>
    <name evidence="2" type="ORF">I5731_19580</name>
</gene>
<dbReference type="Proteomes" id="UP000631694">
    <property type="component" value="Unassembled WGS sequence"/>
</dbReference>